<accession>A0A6M3JJA0</accession>
<proteinExistence type="predicted"/>
<dbReference type="AlphaFoldDB" id="A0A6M3JJA0"/>
<gene>
    <name evidence="1" type="ORF">MM415A03867_0008</name>
</gene>
<protein>
    <submittedName>
        <fullName evidence="1">Uncharacterized protein</fullName>
    </submittedName>
</protein>
<sequence>MGIGYRRATVQAVRRHVLDLVKFESIISKMSQKEKPSKWVIAEENWIKPYRYKVFGNVEYIDGNTGEYMTQRWSMYSDSLLTPEEAINEMSQQLVAEHYKNALEFTSITVRQFLHKAGASY</sequence>
<evidence type="ECO:0000313" key="1">
    <source>
        <dbReference type="EMBL" id="QJA70269.1"/>
    </source>
</evidence>
<name>A0A6M3JJA0_9ZZZZ</name>
<reference evidence="1" key="1">
    <citation type="submission" date="2020-03" db="EMBL/GenBank/DDBJ databases">
        <title>The deep terrestrial virosphere.</title>
        <authorList>
            <person name="Holmfeldt K."/>
            <person name="Nilsson E."/>
            <person name="Simone D."/>
            <person name="Lopez-Fernandez M."/>
            <person name="Wu X."/>
            <person name="de Brujin I."/>
            <person name="Lundin D."/>
            <person name="Andersson A."/>
            <person name="Bertilsson S."/>
            <person name="Dopson M."/>
        </authorList>
    </citation>
    <scope>NUCLEOTIDE SEQUENCE</scope>
    <source>
        <strain evidence="1">MM415A03867</strain>
    </source>
</reference>
<dbReference type="EMBL" id="MT141778">
    <property type="protein sequence ID" value="QJA70269.1"/>
    <property type="molecule type" value="Genomic_DNA"/>
</dbReference>
<organism evidence="1">
    <name type="scientific">viral metagenome</name>
    <dbReference type="NCBI Taxonomy" id="1070528"/>
    <lineage>
        <taxon>unclassified sequences</taxon>
        <taxon>metagenomes</taxon>
        <taxon>organismal metagenomes</taxon>
    </lineage>
</organism>